<evidence type="ECO:0000313" key="4">
    <source>
        <dbReference type="EMBL" id="GAI64242.1"/>
    </source>
</evidence>
<dbReference type="Gene3D" id="3.30.460.10">
    <property type="entry name" value="Beta Polymerase, domain 2"/>
    <property type="match status" value="1"/>
</dbReference>
<sequence>MELENAKKIADEVIKRLSPYCQRIEVAGSIRRQKAIVHDIDMVLIPSDLWDLESEVLALARPFHPKLSGEKLKRFDYRGAQIDLYYASPETWATLLLIRTGSKENNIRLCTLAKKKGWHLAASGDGLFNERGERIAGDSEISIYNALGLPY</sequence>
<keyword evidence="2" id="KW-0548">Nucleotidyltransferase</keyword>
<comment type="caution">
    <text evidence="4">The sequence shown here is derived from an EMBL/GenBank/DDBJ whole genome shotgun (WGS) entry which is preliminary data.</text>
</comment>
<evidence type="ECO:0000256" key="2">
    <source>
        <dbReference type="ARBA" id="ARBA00022695"/>
    </source>
</evidence>
<dbReference type="InterPro" id="IPR022312">
    <property type="entry name" value="DNA_pol_X"/>
</dbReference>
<dbReference type="GO" id="GO:0003677">
    <property type="term" value="F:DNA binding"/>
    <property type="evidence" value="ECO:0007669"/>
    <property type="project" value="InterPro"/>
</dbReference>
<dbReference type="AlphaFoldDB" id="X1Q6U4"/>
<reference evidence="4" key="1">
    <citation type="journal article" date="2014" name="Front. Microbiol.">
        <title>High frequency of phylogenetically diverse reductive dehalogenase-homologous genes in deep subseafloor sedimentary metagenomes.</title>
        <authorList>
            <person name="Kawai M."/>
            <person name="Futagami T."/>
            <person name="Toyoda A."/>
            <person name="Takaki Y."/>
            <person name="Nishi S."/>
            <person name="Hori S."/>
            <person name="Arai W."/>
            <person name="Tsubouchi T."/>
            <person name="Morono Y."/>
            <person name="Uchiyama I."/>
            <person name="Ito T."/>
            <person name="Fujiyama A."/>
            <person name="Inagaki F."/>
            <person name="Takami H."/>
        </authorList>
    </citation>
    <scope>NUCLEOTIDE SEQUENCE</scope>
    <source>
        <strain evidence="4">Expedition CK06-06</strain>
    </source>
</reference>
<keyword evidence="1" id="KW-0808">Transferase</keyword>
<dbReference type="InterPro" id="IPR037160">
    <property type="entry name" value="DNA_Pol_thumb_sf"/>
</dbReference>
<dbReference type="InterPro" id="IPR043519">
    <property type="entry name" value="NT_sf"/>
</dbReference>
<gene>
    <name evidence="4" type="ORF">S12H4_05482</name>
</gene>
<dbReference type="SUPFAM" id="SSF81301">
    <property type="entry name" value="Nucleotidyltransferase"/>
    <property type="match status" value="1"/>
</dbReference>
<feature type="non-terminal residue" evidence="4">
    <location>
        <position position="151"/>
    </location>
</feature>
<dbReference type="InterPro" id="IPR029398">
    <property type="entry name" value="PolB_thumb"/>
</dbReference>
<evidence type="ECO:0000259" key="3">
    <source>
        <dbReference type="Pfam" id="PF14791"/>
    </source>
</evidence>
<name>X1Q6U4_9ZZZZ</name>
<dbReference type="Pfam" id="PF14791">
    <property type="entry name" value="DNA_pol_B_thumb"/>
    <property type="match status" value="1"/>
</dbReference>
<organism evidence="4">
    <name type="scientific">marine sediment metagenome</name>
    <dbReference type="NCBI Taxonomy" id="412755"/>
    <lineage>
        <taxon>unclassified sequences</taxon>
        <taxon>metagenomes</taxon>
        <taxon>ecological metagenomes</taxon>
    </lineage>
</organism>
<dbReference type="GO" id="GO:0006281">
    <property type="term" value="P:DNA repair"/>
    <property type="evidence" value="ECO:0007669"/>
    <property type="project" value="InterPro"/>
</dbReference>
<proteinExistence type="predicted"/>
<dbReference type="Gene3D" id="3.30.210.10">
    <property type="entry name" value="DNA polymerase, thumb domain"/>
    <property type="match status" value="1"/>
</dbReference>
<dbReference type="PANTHER" id="PTHR11276">
    <property type="entry name" value="DNA POLYMERASE TYPE-X FAMILY MEMBER"/>
    <property type="match status" value="1"/>
</dbReference>
<feature type="domain" description="DNA polymerase beta thumb" evidence="3">
    <location>
        <begin position="96"/>
        <end position="151"/>
    </location>
</feature>
<dbReference type="GO" id="GO:0003887">
    <property type="term" value="F:DNA-directed DNA polymerase activity"/>
    <property type="evidence" value="ECO:0007669"/>
    <property type="project" value="InterPro"/>
</dbReference>
<evidence type="ECO:0000256" key="1">
    <source>
        <dbReference type="ARBA" id="ARBA00022679"/>
    </source>
</evidence>
<dbReference type="PANTHER" id="PTHR11276:SF28">
    <property type="entry name" value="DNA POLYMERASE LAMBDA"/>
    <property type="match status" value="1"/>
</dbReference>
<protein>
    <recommendedName>
        <fullName evidence="3">DNA polymerase beta thumb domain-containing protein</fullName>
    </recommendedName>
</protein>
<dbReference type="EMBL" id="BARW01001821">
    <property type="protein sequence ID" value="GAI64242.1"/>
    <property type="molecule type" value="Genomic_DNA"/>
</dbReference>
<accession>X1Q6U4</accession>